<sequence>MYLRAKHLQGTKIHATDGKLGQLHSVYFEDRDWKVRYFLVDTGGHMGGRLVLISPYAMDSVNSRRGEIRLDLTTAQVETSPPMDAALPVSRQMEARMVQHYGWPAYWSSYPTAAGLPIPPAEAGRPTNTETVPPSAAEDSGLRSSDEIIGYGIHARDGEIGYVEDIFCETMNWHVRFLLVDTRRFLPGGRNVILPVGIINGLSWQDGTVDVASWRKEIKEAPQLPDDGHIDTSVLSSVRDHYEAVRRL</sequence>
<dbReference type="EMBL" id="JAGQHS010000046">
    <property type="protein sequence ID" value="MCA9756229.1"/>
    <property type="molecule type" value="Genomic_DNA"/>
</dbReference>
<feature type="domain" description="PRC-barrel" evidence="2">
    <location>
        <begin position="6"/>
        <end position="75"/>
    </location>
</feature>
<evidence type="ECO:0000259" key="2">
    <source>
        <dbReference type="Pfam" id="PF05239"/>
    </source>
</evidence>
<dbReference type="InterPro" id="IPR027275">
    <property type="entry name" value="PRC-brl_dom"/>
</dbReference>
<dbReference type="GO" id="GO:0030077">
    <property type="term" value="C:plasma membrane light-harvesting complex"/>
    <property type="evidence" value="ECO:0007669"/>
    <property type="project" value="InterPro"/>
</dbReference>
<name>A0A956SED9_UNCEI</name>
<evidence type="ECO:0000313" key="4">
    <source>
        <dbReference type="Proteomes" id="UP000739538"/>
    </source>
</evidence>
<gene>
    <name evidence="3" type="ORF">KDA27_10525</name>
</gene>
<reference evidence="3" key="1">
    <citation type="submission" date="2020-04" db="EMBL/GenBank/DDBJ databases">
        <authorList>
            <person name="Zhang T."/>
        </authorList>
    </citation>
    <scope>NUCLEOTIDE SEQUENCE</scope>
    <source>
        <strain evidence="3">HKST-UBA02</strain>
    </source>
</reference>
<dbReference type="SUPFAM" id="SSF50346">
    <property type="entry name" value="PRC-barrel domain"/>
    <property type="match status" value="2"/>
</dbReference>
<dbReference type="InterPro" id="IPR014747">
    <property type="entry name" value="Bac_photo_RC_H_C"/>
</dbReference>
<dbReference type="Gene3D" id="3.90.50.10">
    <property type="entry name" value="Photosynthetic Reaction Center, subunit H, domain 2"/>
    <property type="match status" value="2"/>
</dbReference>
<organism evidence="3 4">
    <name type="scientific">Eiseniibacteriota bacterium</name>
    <dbReference type="NCBI Taxonomy" id="2212470"/>
    <lineage>
        <taxon>Bacteria</taxon>
        <taxon>Candidatus Eiseniibacteriota</taxon>
    </lineage>
</organism>
<protein>
    <submittedName>
        <fullName evidence="3">PRC-barrel domain-containing protein</fullName>
    </submittedName>
</protein>
<dbReference type="Proteomes" id="UP000739538">
    <property type="component" value="Unassembled WGS sequence"/>
</dbReference>
<dbReference type="Pfam" id="PF05239">
    <property type="entry name" value="PRC"/>
    <property type="match status" value="1"/>
</dbReference>
<accession>A0A956SED9</accession>
<dbReference type="AlphaFoldDB" id="A0A956SED9"/>
<feature type="region of interest" description="Disordered" evidence="1">
    <location>
        <begin position="118"/>
        <end position="142"/>
    </location>
</feature>
<dbReference type="GO" id="GO:0019684">
    <property type="term" value="P:photosynthesis, light reaction"/>
    <property type="evidence" value="ECO:0007669"/>
    <property type="project" value="InterPro"/>
</dbReference>
<comment type="caution">
    <text evidence="3">The sequence shown here is derived from an EMBL/GenBank/DDBJ whole genome shotgun (WGS) entry which is preliminary data.</text>
</comment>
<evidence type="ECO:0000256" key="1">
    <source>
        <dbReference type="SAM" id="MobiDB-lite"/>
    </source>
</evidence>
<dbReference type="InterPro" id="IPR011033">
    <property type="entry name" value="PRC_barrel-like_sf"/>
</dbReference>
<evidence type="ECO:0000313" key="3">
    <source>
        <dbReference type="EMBL" id="MCA9756229.1"/>
    </source>
</evidence>
<reference evidence="3" key="2">
    <citation type="journal article" date="2021" name="Microbiome">
        <title>Successional dynamics and alternative stable states in a saline activated sludge microbial community over 9 years.</title>
        <authorList>
            <person name="Wang Y."/>
            <person name="Ye J."/>
            <person name="Ju F."/>
            <person name="Liu L."/>
            <person name="Boyd J.A."/>
            <person name="Deng Y."/>
            <person name="Parks D.H."/>
            <person name="Jiang X."/>
            <person name="Yin X."/>
            <person name="Woodcroft B.J."/>
            <person name="Tyson G.W."/>
            <person name="Hugenholtz P."/>
            <person name="Polz M.F."/>
            <person name="Zhang T."/>
        </authorList>
    </citation>
    <scope>NUCLEOTIDE SEQUENCE</scope>
    <source>
        <strain evidence="3">HKST-UBA02</strain>
    </source>
</reference>
<proteinExistence type="predicted"/>